<feature type="compositionally biased region" description="Polar residues" evidence="8">
    <location>
        <begin position="733"/>
        <end position="743"/>
    </location>
</feature>
<comment type="catalytic activity">
    <reaction evidence="1">
        <text>Thiol-dependent hydrolysis of ester, thioester, amide, peptide and isopeptide bonds formed by the C-terminal Gly of ubiquitin (a 76-residue protein attached to proteins as an intracellular targeting signal).</text>
        <dbReference type="EC" id="3.4.19.12"/>
    </reaction>
</comment>
<keyword evidence="5" id="KW-0378">Hydrolase</keyword>
<feature type="domain" description="USP" evidence="9">
    <location>
        <begin position="587"/>
        <end position="1125"/>
    </location>
</feature>
<dbReference type="Pfam" id="PF13446">
    <property type="entry name" value="RPT"/>
    <property type="match status" value="3"/>
</dbReference>
<dbReference type="GeneID" id="54570359"/>
<dbReference type="InterPro" id="IPR038765">
    <property type="entry name" value="Papain-like_cys_pep_sf"/>
</dbReference>
<dbReference type="Proteomes" id="UP000799537">
    <property type="component" value="Unassembled WGS sequence"/>
</dbReference>
<evidence type="ECO:0000256" key="5">
    <source>
        <dbReference type="ARBA" id="ARBA00022801"/>
    </source>
</evidence>
<feature type="region of interest" description="Disordered" evidence="8">
    <location>
        <begin position="698"/>
        <end position="783"/>
    </location>
</feature>
<evidence type="ECO:0000313" key="11">
    <source>
        <dbReference type="Proteomes" id="UP000799537"/>
    </source>
</evidence>
<evidence type="ECO:0000256" key="2">
    <source>
        <dbReference type="ARBA" id="ARBA00012759"/>
    </source>
</evidence>
<reference evidence="10" key="1">
    <citation type="journal article" date="2020" name="Stud. Mycol.">
        <title>101 Dothideomycetes genomes: a test case for predicting lifestyles and emergence of pathogens.</title>
        <authorList>
            <person name="Haridas S."/>
            <person name="Albert R."/>
            <person name="Binder M."/>
            <person name="Bloem J."/>
            <person name="Labutti K."/>
            <person name="Salamov A."/>
            <person name="Andreopoulos B."/>
            <person name="Baker S."/>
            <person name="Barry K."/>
            <person name="Bills G."/>
            <person name="Bluhm B."/>
            <person name="Cannon C."/>
            <person name="Castanera R."/>
            <person name="Culley D."/>
            <person name="Daum C."/>
            <person name="Ezra D."/>
            <person name="Gonzalez J."/>
            <person name="Henrissat B."/>
            <person name="Kuo A."/>
            <person name="Liang C."/>
            <person name="Lipzen A."/>
            <person name="Lutzoni F."/>
            <person name="Magnuson J."/>
            <person name="Mondo S."/>
            <person name="Nolan M."/>
            <person name="Ohm R."/>
            <person name="Pangilinan J."/>
            <person name="Park H.-J."/>
            <person name="Ramirez L."/>
            <person name="Alfaro M."/>
            <person name="Sun H."/>
            <person name="Tritt A."/>
            <person name="Yoshinaga Y."/>
            <person name="Zwiers L.-H."/>
            <person name="Turgeon B."/>
            <person name="Goodwin S."/>
            <person name="Spatafora J."/>
            <person name="Crous P."/>
            <person name="Grigoriev I."/>
        </authorList>
    </citation>
    <scope>NUCLEOTIDE SEQUENCE</scope>
    <source>
        <strain evidence="10">ATCC 36951</strain>
    </source>
</reference>
<dbReference type="Gene3D" id="3.90.70.10">
    <property type="entry name" value="Cysteine proteinases"/>
    <property type="match status" value="1"/>
</dbReference>
<dbReference type="PANTHER" id="PTHR43982">
    <property type="entry name" value="UBIQUITIN CARBOXYL-TERMINAL HYDROLASE"/>
    <property type="match status" value="1"/>
</dbReference>
<evidence type="ECO:0000256" key="8">
    <source>
        <dbReference type="SAM" id="MobiDB-lite"/>
    </source>
</evidence>
<dbReference type="PROSITE" id="PS00973">
    <property type="entry name" value="USP_2"/>
    <property type="match status" value="1"/>
</dbReference>
<keyword evidence="11" id="KW-1185">Reference proteome</keyword>
<dbReference type="InterPro" id="IPR001394">
    <property type="entry name" value="Peptidase_C19_UCH"/>
</dbReference>
<evidence type="ECO:0000256" key="1">
    <source>
        <dbReference type="ARBA" id="ARBA00000707"/>
    </source>
</evidence>
<keyword evidence="7" id="KW-0175">Coiled coil</keyword>
<evidence type="ECO:0000313" key="10">
    <source>
        <dbReference type="EMBL" id="KAF2166323.1"/>
    </source>
</evidence>
<dbReference type="InterPro" id="IPR025305">
    <property type="entry name" value="UCH_repeat_domain"/>
</dbReference>
<evidence type="ECO:0000256" key="4">
    <source>
        <dbReference type="ARBA" id="ARBA00022786"/>
    </source>
</evidence>
<dbReference type="InterPro" id="IPR028889">
    <property type="entry name" value="USP"/>
</dbReference>
<keyword evidence="6" id="KW-0788">Thiol protease</keyword>
<dbReference type="SUPFAM" id="SSF54001">
    <property type="entry name" value="Cysteine proteinases"/>
    <property type="match status" value="1"/>
</dbReference>
<dbReference type="GO" id="GO:0070628">
    <property type="term" value="F:proteasome binding"/>
    <property type="evidence" value="ECO:0007669"/>
    <property type="project" value="TreeGrafter"/>
</dbReference>
<dbReference type="PROSITE" id="PS50235">
    <property type="entry name" value="USP_3"/>
    <property type="match status" value="1"/>
</dbReference>
<evidence type="ECO:0000259" key="9">
    <source>
        <dbReference type="PROSITE" id="PS50235"/>
    </source>
</evidence>
<dbReference type="AlphaFoldDB" id="A0A6A6CI90"/>
<dbReference type="InterPro" id="IPR018200">
    <property type="entry name" value="USP_CS"/>
</dbReference>
<evidence type="ECO:0000256" key="7">
    <source>
        <dbReference type="SAM" id="Coils"/>
    </source>
</evidence>
<dbReference type="PANTHER" id="PTHR43982:SF6">
    <property type="entry name" value="UBIQUITIN CARBOXYL-TERMINAL HYDROLASE 2-RELATED"/>
    <property type="match status" value="1"/>
</dbReference>
<feature type="compositionally biased region" description="Basic and acidic residues" evidence="8">
    <location>
        <begin position="718"/>
        <end position="732"/>
    </location>
</feature>
<dbReference type="InterPro" id="IPR044635">
    <property type="entry name" value="UBP14-like"/>
</dbReference>
<gene>
    <name evidence="10" type="ORF">M409DRAFT_66774</name>
</gene>
<dbReference type="GO" id="GO:0004843">
    <property type="term" value="F:cysteine-type deubiquitinase activity"/>
    <property type="evidence" value="ECO:0007669"/>
    <property type="project" value="UniProtKB-EC"/>
</dbReference>
<evidence type="ECO:0000256" key="3">
    <source>
        <dbReference type="ARBA" id="ARBA00022670"/>
    </source>
</evidence>
<organism evidence="10 11">
    <name type="scientific">Zasmidium cellare ATCC 36951</name>
    <dbReference type="NCBI Taxonomy" id="1080233"/>
    <lineage>
        <taxon>Eukaryota</taxon>
        <taxon>Fungi</taxon>
        <taxon>Dikarya</taxon>
        <taxon>Ascomycota</taxon>
        <taxon>Pezizomycotina</taxon>
        <taxon>Dothideomycetes</taxon>
        <taxon>Dothideomycetidae</taxon>
        <taxon>Mycosphaerellales</taxon>
        <taxon>Mycosphaerellaceae</taxon>
        <taxon>Zasmidium</taxon>
    </lineage>
</organism>
<name>A0A6A6CI90_ZASCE</name>
<keyword evidence="3" id="KW-0645">Protease</keyword>
<dbReference type="Pfam" id="PF00443">
    <property type="entry name" value="UCH"/>
    <property type="match status" value="1"/>
</dbReference>
<keyword evidence="4" id="KW-0833">Ubl conjugation pathway</keyword>
<protein>
    <recommendedName>
        <fullName evidence="2">ubiquitinyl hydrolase 1</fullName>
        <ecNumber evidence="2">3.4.19.12</ecNumber>
    </recommendedName>
</protein>
<dbReference type="EC" id="3.4.19.12" evidence="2"/>
<dbReference type="OrthoDB" id="2420415at2759"/>
<dbReference type="GO" id="GO:0016579">
    <property type="term" value="P:protein deubiquitination"/>
    <property type="evidence" value="ECO:0007669"/>
    <property type="project" value="InterPro"/>
</dbReference>
<feature type="region of interest" description="Disordered" evidence="8">
    <location>
        <begin position="44"/>
        <end position="72"/>
    </location>
</feature>
<accession>A0A6A6CI90</accession>
<dbReference type="EMBL" id="ML993597">
    <property type="protein sequence ID" value="KAF2166323.1"/>
    <property type="molecule type" value="Genomic_DNA"/>
</dbReference>
<dbReference type="PROSITE" id="PS00972">
    <property type="entry name" value="USP_1"/>
    <property type="match status" value="1"/>
</dbReference>
<sequence>MPSIGGPGKTAPKLLHDFLQFDPLRSPPNANYLADVTPPVGEGQPLQPAQNSCKHEYTPKWSQSVAPPIDSRPQDGAEYKIAVVCKKCRVHADIHIYYPPAVNPCPNEDYPLHHFRRHELGDEVGHTRIVYAWQCTAFQCAAQLRISFRRPRLEPADIALLTDTDRLRRRYEAVVEDEPEREGLRQATPIEALSRLRRYIKDALNTEHTRRSFPANNKRFIEAYGVRGQECADLLNKLGFNYEHPDWKLPQPPVPDDRLRASGDSLREYLEDFQMELLALVSRLAADANSVNPFAAEGWSSAERDIERLLAAQGSPTDKRSYFASLGALPDFADSLVEFAYDRQSLCHPEQRPYYFESLQVIAENRNTEQLQVKVATLASEDIVSRRDLSAAYRNLQVTASDDDERVLNLYHVLISDAGPSQQDDARQALYKIGLARGSQRLIKAAQQTMDTYEDALAWLGNGANKDTADDMLLSLVAVKTGDSKSNDELAQKAISIIARERKSEALNSWLVSGTTGGYEMTPEEALRHFGFEGKISDIDRSVLTTTIEFARQDRPSEQTDKAIAALQKAMAIGAAAKLYPAETWPAGLESHGNTCYLNSLLQYYFSVAPLRNIVLNYDDYKLDTTKYHEKHERVGYLNISMVEIKGGQRFAEDMKHLFERMIKSPSDKVRPEEDLVCRAFLNPKDYALLASSVKEENAAQGPQTNGLESAVDSDVTDESKGSATIEDRHQSDASSVTLQAGSENGEGADVAMKDTDLPPTPPDSGAEDKDNDNKPALPPRKFSTVRERALSAAKEKATQQQDVSDVHEKIMWRLQAGMTPKGQDEFGEQRDAIRELFEVVYTDTPVENGVEGTPKLEIRTSIQLGVPIEDTNLYAMLDAVTDQQPPIADAAAKKGVEVYKTFRSLPPVLQINIPRIMQDPITGAPTKSKACVKFEDELYMDRYCEQSGSEVLQKRKACWGWRKRLHALKKEQKVLSSCVADLDGAAALEEAAKYLNTFPGINDDLESMGIDGFDVDRDLQATLAADAEAQKSRLSVIENEIQALESQLKDEYNEKDLKYRLAAVMVHRGGSGSGHYFTYIRDFGNDLWRTYNDEKVTQVTNLNEIYEARTWLDGTPAFAVYVRDDKKSELIQPVCRAPEKLPTPEPSEPIASGWDDITMENGESQAGQPTVGIDPKLTMKEGGEEDWDEQRQVPKVNW</sequence>
<dbReference type="GO" id="GO:0061136">
    <property type="term" value="P:regulation of proteasomal protein catabolic process"/>
    <property type="evidence" value="ECO:0007669"/>
    <property type="project" value="TreeGrafter"/>
</dbReference>
<dbReference type="RefSeq" id="XP_033667212.1">
    <property type="nucleotide sequence ID" value="XM_033817087.1"/>
</dbReference>
<dbReference type="GO" id="GO:0043161">
    <property type="term" value="P:proteasome-mediated ubiquitin-dependent protein catabolic process"/>
    <property type="evidence" value="ECO:0007669"/>
    <property type="project" value="InterPro"/>
</dbReference>
<proteinExistence type="predicted"/>
<evidence type="ECO:0000256" key="6">
    <source>
        <dbReference type="ARBA" id="ARBA00022807"/>
    </source>
</evidence>
<feature type="region of interest" description="Disordered" evidence="8">
    <location>
        <begin position="1139"/>
        <end position="1199"/>
    </location>
</feature>
<feature type="coiled-coil region" evidence="7">
    <location>
        <begin position="1028"/>
        <end position="1055"/>
    </location>
</feature>